<evidence type="ECO:0008006" key="7">
    <source>
        <dbReference type="Google" id="ProtNLM"/>
    </source>
</evidence>
<evidence type="ECO:0000313" key="5">
    <source>
        <dbReference type="EMBL" id="KAJ5704261.1"/>
    </source>
</evidence>
<dbReference type="AlphaFoldDB" id="A0AAD6HC20"/>
<evidence type="ECO:0000256" key="1">
    <source>
        <dbReference type="ARBA" id="ARBA00010617"/>
    </source>
</evidence>
<comment type="similarity">
    <text evidence="1">Belongs to the cytochrome P450 family.</text>
</comment>
<dbReference type="Gene3D" id="1.10.630.10">
    <property type="entry name" value="Cytochrome P450"/>
    <property type="match status" value="1"/>
</dbReference>
<reference evidence="5" key="1">
    <citation type="journal article" date="2023" name="IMA Fungus">
        <title>Comparative genomic study of the Penicillium genus elucidates a diverse pangenome and 15 lateral gene transfer events.</title>
        <authorList>
            <person name="Petersen C."/>
            <person name="Sorensen T."/>
            <person name="Nielsen M.R."/>
            <person name="Sondergaard T.E."/>
            <person name="Sorensen J.L."/>
            <person name="Fitzpatrick D.A."/>
            <person name="Frisvad J.C."/>
            <person name="Nielsen K.L."/>
        </authorList>
    </citation>
    <scope>NUCLEOTIDE SEQUENCE</scope>
    <source>
        <strain evidence="5">IBT 17514</strain>
    </source>
</reference>
<dbReference type="GO" id="GO:0005506">
    <property type="term" value="F:iron ion binding"/>
    <property type="evidence" value="ECO:0007669"/>
    <property type="project" value="InterPro"/>
</dbReference>
<dbReference type="InterPro" id="IPR001128">
    <property type="entry name" value="Cyt_P450"/>
</dbReference>
<dbReference type="InterPro" id="IPR002401">
    <property type="entry name" value="Cyt_P450_E_grp-I"/>
</dbReference>
<protein>
    <recommendedName>
        <fullName evidence="7">Cytochrome P450</fullName>
    </recommendedName>
</protein>
<evidence type="ECO:0000256" key="4">
    <source>
        <dbReference type="PIRSR" id="PIRSR602401-1"/>
    </source>
</evidence>
<dbReference type="InterPro" id="IPR050121">
    <property type="entry name" value="Cytochrome_P450_monoxygenase"/>
</dbReference>
<keyword evidence="2 4" id="KW-0349">Heme</keyword>
<comment type="caution">
    <text evidence="5">The sequence shown here is derived from an EMBL/GenBank/DDBJ whole genome shotgun (WGS) entry which is preliminary data.</text>
</comment>
<evidence type="ECO:0000256" key="3">
    <source>
        <dbReference type="ARBA" id="ARBA00023002"/>
    </source>
</evidence>
<keyword evidence="4" id="KW-0408">Iron</keyword>
<keyword evidence="3" id="KW-0560">Oxidoreductase</keyword>
<dbReference type="PRINTS" id="PR00463">
    <property type="entry name" value="EP450I"/>
</dbReference>
<keyword evidence="4" id="KW-0479">Metal-binding</keyword>
<accession>A0AAD6HC20</accession>
<dbReference type="GO" id="GO:0020037">
    <property type="term" value="F:heme binding"/>
    <property type="evidence" value="ECO:0007669"/>
    <property type="project" value="InterPro"/>
</dbReference>
<feature type="binding site" description="axial binding residue" evidence="4">
    <location>
        <position position="409"/>
    </location>
    <ligand>
        <name>heme</name>
        <dbReference type="ChEBI" id="CHEBI:30413"/>
    </ligand>
    <ligandPart>
        <name>Fe</name>
        <dbReference type="ChEBI" id="CHEBI:18248"/>
    </ligandPart>
</feature>
<sequence>MVPLTTLPTSYLQIIQVFASIILIVKISAVIKRAYLTPLRKLPGPWYAKWTDYWLKWNVVTGNRTQYIDGLHKTYGHCVRISPDEVSFSDINSHRTLHSVGSQFRKSEWYKKFTNSEGKFDSPGLFAMTDPREHGNRKILFSQQFSNSSIMSKESVIRANIHMAVDKFSRDAHVNGFADIMKWWTFLATDVIAELSFAFNLLQYLPIEKLQVALNTSSRLNEYGFLAIQNHKEFIMKNPDASNCLFSRFLDPTKSKAELSDQQLAQEAGNLIVAGSDTTSISLTFLTYALLRPCNREVRDKLVDEISSLPIDAPAKDIMMLPYLKKVIEGSLRIYGGGPSLPRVVPSSGAMLAGYNIPAGTTPSTQKFTMMRDSEIFHDTLSFNPDRWNAPTPEMKDAYSPFLTGPRTCLGMHLAMFEITCGIFHFLKKCPTAQIAPSTTDESMEFENYFIMAPKGHALYLRLDL</sequence>
<dbReference type="Proteomes" id="UP001215712">
    <property type="component" value="Unassembled WGS sequence"/>
</dbReference>
<name>A0AAD6HC20_9EURO</name>
<evidence type="ECO:0000313" key="6">
    <source>
        <dbReference type="Proteomes" id="UP001215712"/>
    </source>
</evidence>
<dbReference type="PANTHER" id="PTHR24305:SF96">
    <property type="entry name" value="CYTOCHROME P450 MONOOXYGENASE STCB-RELATED"/>
    <property type="match status" value="1"/>
</dbReference>
<dbReference type="GO" id="GO:0043386">
    <property type="term" value="P:mycotoxin biosynthetic process"/>
    <property type="evidence" value="ECO:0007669"/>
    <property type="project" value="UniProtKB-ARBA"/>
</dbReference>
<gene>
    <name evidence="5" type="ORF">N7493_011399</name>
</gene>
<dbReference type="Pfam" id="PF00067">
    <property type="entry name" value="p450"/>
    <property type="match status" value="1"/>
</dbReference>
<reference evidence="5" key="2">
    <citation type="submission" date="2023-01" db="EMBL/GenBank/DDBJ databases">
        <authorList>
            <person name="Petersen C."/>
        </authorList>
    </citation>
    <scope>NUCLEOTIDE SEQUENCE</scope>
    <source>
        <strain evidence="5">IBT 17514</strain>
    </source>
</reference>
<dbReference type="InterPro" id="IPR036396">
    <property type="entry name" value="Cyt_P450_sf"/>
</dbReference>
<dbReference type="GO" id="GO:0016705">
    <property type="term" value="F:oxidoreductase activity, acting on paired donors, with incorporation or reduction of molecular oxygen"/>
    <property type="evidence" value="ECO:0007669"/>
    <property type="project" value="InterPro"/>
</dbReference>
<dbReference type="EMBL" id="JAQJAN010000020">
    <property type="protein sequence ID" value="KAJ5704261.1"/>
    <property type="molecule type" value="Genomic_DNA"/>
</dbReference>
<dbReference type="PANTHER" id="PTHR24305">
    <property type="entry name" value="CYTOCHROME P450"/>
    <property type="match status" value="1"/>
</dbReference>
<keyword evidence="6" id="KW-1185">Reference proteome</keyword>
<dbReference type="SUPFAM" id="SSF48264">
    <property type="entry name" value="Cytochrome P450"/>
    <property type="match status" value="1"/>
</dbReference>
<organism evidence="5 6">
    <name type="scientific">Penicillium malachiteum</name>
    <dbReference type="NCBI Taxonomy" id="1324776"/>
    <lineage>
        <taxon>Eukaryota</taxon>
        <taxon>Fungi</taxon>
        <taxon>Dikarya</taxon>
        <taxon>Ascomycota</taxon>
        <taxon>Pezizomycotina</taxon>
        <taxon>Eurotiomycetes</taxon>
        <taxon>Eurotiomycetidae</taxon>
        <taxon>Eurotiales</taxon>
        <taxon>Aspergillaceae</taxon>
        <taxon>Penicillium</taxon>
    </lineage>
</organism>
<comment type="cofactor">
    <cofactor evidence="4">
        <name>heme</name>
        <dbReference type="ChEBI" id="CHEBI:30413"/>
    </cofactor>
</comment>
<dbReference type="PRINTS" id="PR00385">
    <property type="entry name" value="P450"/>
</dbReference>
<proteinExistence type="inferred from homology"/>
<dbReference type="GO" id="GO:0004497">
    <property type="term" value="F:monooxygenase activity"/>
    <property type="evidence" value="ECO:0007669"/>
    <property type="project" value="InterPro"/>
</dbReference>
<evidence type="ECO:0000256" key="2">
    <source>
        <dbReference type="ARBA" id="ARBA00022617"/>
    </source>
</evidence>